<feature type="domain" description="PDZ" evidence="12">
    <location>
        <begin position="226"/>
        <end position="300"/>
    </location>
</feature>
<feature type="transmembrane region" description="Helical" evidence="11">
    <location>
        <begin position="208"/>
        <end position="230"/>
    </location>
</feature>
<dbReference type="InterPro" id="IPR004387">
    <property type="entry name" value="Pept_M50_Zn"/>
</dbReference>
<evidence type="ECO:0000313" key="14">
    <source>
        <dbReference type="Proteomes" id="UP001332931"/>
    </source>
</evidence>
<proteinExistence type="inferred from homology"/>
<accession>A0ABU7R9J8</accession>
<comment type="cofactor">
    <cofactor evidence="1">
        <name>Zn(2+)</name>
        <dbReference type="ChEBI" id="CHEBI:29105"/>
    </cofactor>
</comment>
<dbReference type="EMBL" id="JAZGJQ010000003">
    <property type="protein sequence ID" value="MEE6147277.1"/>
    <property type="molecule type" value="Genomic_DNA"/>
</dbReference>
<keyword evidence="14" id="KW-1185">Reference proteome</keyword>
<evidence type="ECO:0000256" key="4">
    <source>
        <dbReference type="ARBA" id="ARBA00022670"/>
    </source>
</evidence>
<evidence type="ECO:0000256" key="5">
    <source>
        <dbReference type="ARBA" id="ARBA00022692"/>
    </source>
</evidence>
<keyword evidence="10 11" id="KW-0472">Membrane</keyword>
<feature type="transmembrane region" description="Helical" evidence="11">
    <location>
        <begin position="6"/>
        <end position="23"/>
    </location>
</feature>
<dbReference type="RefSeq" id="WP_330958039.1">
    <property type="nucleotide sequence ID" value="NZ_JAZGJQ010000003.1"/>
</dbReference>
<dbReference type="SUPFAM" id="SSF50156">
    <property type="entry name" value="PDZ domain-like"/>
    <property type="match status" value="1"/>
</dbReference>
<dbReference type="SMART" id="SM00228">
    <property type="entry name" value="PDZ"/>
    <property type="match status" value="1"/>
</dbReference>
<evidence type="ECO:0000256" key="2">
    <source>
        <dbReference type="ARBA" id="ARBA00004141"/>
    </source>
</evidence>
<dbReference type="InterPro" id="IPR041489">
    <property type="entry name" value="PDZ_6"/>
</dbReference>
<sequence>MSAAGVLSAVFWGVVTLSLLVFVHEGGHYLAARAFGVRVTEFFLGMPCRARLSRKLERYGTEVGVTPILLGGYTRICGMEGEQDELLARAFSVVQREGRVSAAALADELGCDVDRSYGLLATLSDWAAIRPYYDASKGERESQGAYPEQFETLRRDAAFLTEYDRAHDFSQPGTTGAGDPRPLDCDAEAALERERARTYLGCGFWKRVCMLVAGPLVNVALAFVLAVSAFCVVGQQVVVDSNVIASVTEGSLADEAGLEAGDAIVRIGDAEVTDWSDLVDAVRQYLTPGSSVEVGFVRDGEAMTTTIEVSEGEGQLLGVNAQTTTYRPGVLEASRWAVDYAGLVATFAARLIVPTQTMQVLDSSTSIVGISVMASQAASQGPMSVVSLLAAISMSLGFMNLLPIPPLDGGKILIEVIQAAMRRPLSVRAQSVVSYVGIAFFAFVFVVVLRNDVSRLLIGW</sequence>
<dbReference type="PANTHER" id="PTHR42837">
    <property type="entry name" value="REGULATOR OF SIGMA-E PROTEASE RSEP"/>
    <property type="match status" value="1"/>
</dbReference>
<evidence type="ECO:0000256" key="7">
    <source>
        <dbReference type="ARBA" id="ARBA00022833"/>
    </source>
</evidence>
<evidence type="ECO:0000256" key="3">
    <source>
        <dbReference type="ARBA" id="ARBA00007931"/>
    </source>
</evidence>
<evidence type="ECO:0000256" key="6">
    <source>
        <dbReference type="ARBA" id="ARBA00022801"/>
    </source>
</evidence>
<dbReference type="Gene3D" id="2.30.42.10">
    <property type="match status" value="1"/>
</dbReference>
<dbReference type="CDD" id="cd23081">
    <property type="entry name" value="cpPDZ_EcRseP-like"/>
    <property type="match status" value="1"/>
</dbReference>
<dbReference type="InterPro" id="IPR008915">
    <property type="entry name" value="Peptidase_M50"/>
</dbReference>
<evidence type="ECO:0000256" key="10">
    <source>
        <dbReference type="ARBA" id="ARBA00023136"/>
    </source>
</evidence>
<reference evidence="13 14" key="1">
    <citation type="submission" date="2024-01" db="EMBL/GenBank/DDBJ databases">
        <title>Description of Olsenella sp. nov., isolated from pig feces.</title>
        <authorList>
            <person name="Chang Y.-H."/>
        </authorList>
    </citation>
    <scope>NUCLEOTIDE SEQUENCE [LARGE SCALE GENOMIC DNA]</scope>
    <source>
        <strain evidence="13 14">YH-ols2223</strain>
    </source>
</reference>
<dbReference type="PANTHER" id="PTHR42837:SF2">
    <property type="entry name" value="MEMBRANE METALLOPROTEASE ARASP2, CHLOROPLASTIC-RELATED"/>
    <property type="match status" value="1"/>
</dbReference>
<feature type="transmembrane region" description="Helical" evidence="11">
    <location>
        <begin position="383"/>
        <end position="402"/>
    </location>
</feature>
<keyword evidence="5 11" id="KW-0812">Transmembrane</keyword>
<keyword evidence="8 11" id="KW-1133">Transmembrane helix</keyword>
<keyword evidence="9" id="KW-0482">Metalloprotease</keyword>
<feature type="transmembrane region" description="Helical" evidence="11">
    <location>
        <begin position="432"/>
        <end position="450"/>
    </location>
</feature>
<dbReference type="Proteomes" id="UP001332931">
    <property type="component" value="Unassembled WGS sequence"/>
</dbReference>
<evidence type="ECO:0000256" key="11">
    <source>
        <dbReference type="SAM" id="Phobius"/>
    </source>
</evidence>
<evidence type="ECO:0000313" key="13">
    <source>
        <dbReference type="EMBL" id="MEE6147277.1"/>
    </source>
</evidence>
<name>A0ABU7R9J8_9ACTN</name>
<evidence type="ECO:0000259" key="12">
    <source>
        <dbReference type="SMART" id="SM00228"/>
    </source>
</evidence>
<dbReference type="InterPro" id="IPR001478">
    <property type="entry name" value="PDZ"/>
</dbReference>
<organism evidence="13 14">
    <name type="scientific">Olsenella absiana</name>
    <dbReference type="NCBI Taxonomy" id="3115222"/>
    <lineage>
        <taxon>Bacteria</taxon>
        <taxon>Bacillati</taxon>
        <taxon>Actinomycetota</taxon>
        <taxon>Coriobacteriia</taxon>
        <taxon>Coriobacteriales</taxon>
        <taxon>Atopobiaceae</taxon>
        <taxon>Olsenella</taxon>
    </lineage>
</organism>
<keyword evidence="4" id="KW-0645">Protease</keyword>
<dbReference type="Pfam" id="PF02163">
    <property type="entry name" value="Peptidase_M50"/>
    <property type="match status" value="1"/>
</dbReference>
<comment type="subcellular location">
    <subcellularLocation>
        <location evidence="2">Membrane</location>
        <topology evidence="2">Multi-pass membrane protein</topology>
    </subcellularLocation>
</comment>
<gene>
    <name evidence="13" type="ORF">VXJ25_04620</name>
</gene>
<dbReference type="InterPro" id="IPR036034">
    <property type="entry name" value="PDZ_sf"/>
</dbReference>
<evidence type="ECO:0000256" key="8">
    <source>
        <dbReference type="ARBA" id="ARBA00022989"/>
    </source>
</evidence>
<dbReference type="Pfam" id="PF17820">
    <property type="entry name" value="PDZ_6"/>
    <property type="match status" value="1"/>
</dbReference>
<evidence type="ECO:0000256" key="9">
    <source>
        <dbReference type="ARBA" id="ARBA00023049"/>
    </source>
</evidence>
<keyword evidence="7" id="KW-0862">Zinc</keyword>
<protein>
    <submittedName>
        <fullName evidence="13">M50 family metallopeptidase</fullName>
    </submittedName>
</protein>
<comment type="caution">
    <text evidence="13">The sequence shown here is derived from an EMBL/GenBank/DDBJ whole genome shotgun (WGS) entry which is preliminary data.</text>
</comment>
<keyword evidence="6" id="KW-0378">Hydrolase</keyword>
<evidence type="ECO:0000256" key="1">
    <source>
        <dbReference type="ARBA" id="ARBA00001947"/>
    </source>
</evidence>
<comment type="similarity">
    <text evidence="3">Belongs to the peptidase M50B family.</text>
</comment>